<comment type="similarity">
    <text evidence="1">Belongs to the bacterial ribosomal protein bL34 family.</text>
</comment>
<dbReference type="AlphaFoldDB" id="A0AAW1PQ24"/>
<name>A0AAW1PQ24_9CHLO</name>
<dbReference type="GO" id="GO:1990904">
    <property type="term" value="C:ribonucleoprotein complex"/>
    <property type="evidence" value="ECO:0007669"/>
    <property type="project" value="UniProtKB-KW"/>
</dbReference>
<evidence type="ECO:0000256" key="3">
    <source>
        <dbReference type="ARBA" id="ARBA00023274"/>
    </source>
</evidence>
<proteinExistence type="inferred from homology"/>
<keyword evidence="7" id="KW-1185">Reference proteome</keyword>
<dbReference type="Gene3D" id="1.10.287.3980">
    <property type="match status" value="1"/>
</dbReference>
<dbReference type="FunFam" id="1.10.287.3980:FF:000001">
    <property type="entry name" value="Mitochondrial ribosomal protein L34"/>
    <property type="match status" value="1"/>
</dbReference>
<dbReference type="Proteomes" id="UP001489004">
    <property type="component" value="Unassembled WGS sequence"/>
</dbReference>
<dbReference type="EMBL" id="JALJOR010000009">
    <property type="protein sequence ID" value="KAK9811734.1"/>
    <property type="molecule type" value="Genomic_DNA"/>
</dbReference>
<dbReference type="NCBIfam" id="TIGR01030">
    <property type="entry name" value="rpmH_bact"/>
    <property type="match status" value="1"/>
</dbReference>
<keyword evidence="3" id="KW-0687">Ribonucleoprotein</keyword>
<reference evidence="6 7" key="1">
    <citation type="journal article" date="2024" name="Nat. Commun.">
        <title>Phylogenomics reveals the evolutionary origins of lichenization in chlorophyte algae.</title>
        <authorList>
            <person name="Puginier C."/>
            <person name="Libourel C."/>
            <person name="Otte J."/>
            <person name="Skaloud P."/>
            <person name="Haon M."/>
            <person name="Grisel S."/>
            <person name="Petersen M."/>
            <person name="Berrin J.G."/>
            <person name="Delaux P.M."/>
            <person name="Dal Grande F."/>
            <person name="Keller J."/>
        </authorList>
    </citation>
    <scope>NUCLEOTIDE SEQUENCE [LARGE SCALE GENOMIC DNA]</scope>
    <source>
        <strain evidence="6 7">SAG 2043</strain>
    </source>
</reference>
<evidence type="ECO:0000313" key="7">
    <source>
        <dbReference type="Proteomes" id="UP001489004"/>
    </source>
</evidence>
<evidence type="ECO:0000256" key="2">
    <source>
        <dbReference type="ARBA" id="ARBA00022980"/>
    </source>
</evidence>
<dbReference type="InterPro" id="IPR000271">
    <property type="entry name" value="Ribosomal_bL34"/>
</dbReference>
<keyword evidence="2" id="KW-0689">Ribosomal protein</keyword>
<dbReference type="PROSITE" id="PS00784">
    <property type="entry name" value="RIBOSOMAL_L34"/>
    <property type="match status" value="1"/>
</dbReference>
<evidence type="ECO:0000313" key="6">
    <source>
        <dbReference type="EMBL" id="KAK9811734.1"/>
    </source>
</evidence>
<accession>A0AAW1PQ24</accession>
<feature type="region of interest" description="Disordered" evidence="5">
    <location>
        <begin position="1"/>
        <end position="24"/>
    </location>
</feature>
<dbReference type="GO" id="GO:0003735">
    <property type="term" value="F:structural constituent of ribosome"/>
    <property type="evidence" value="ECO:0007669"/>
    <property type="project" value="InterPro"/>
</dbReference>
<dbReference type="GO" id="GO:0005840">
    <property type="term" value="C:ribosome"/>
    <property type="evidence" value="ECO:0007669"/>
    <property type="project" value="UniProtKB-KW"/>
</dbReference>
<dbReference type="PANTHER" id="PTHR14503">
    <property type="entry name" value="MITOCHONDRIAL RIBOSOMAL PROTEIN 34 FAMILY MEMBER"/>
    <property type="match status" value="1"/>
</dbReference>
<comment type="caution">
    <text evidence="6">The sequence shown here is derived from an EMBL/GenBank/DDBJ whole genome shotgun (WGS) entry which is preliminary data.</text>
</comment>
<dbReference type="PANTHER" id="PTHR14503:SF4">
    <property type="entry name" value="LARGE RIBOSOMAL SUBUNIT PROTEIN BL34M"/>
    <property type="match status" value="1"/>
</dbReference>
<dbReference type="Pfam" id="PF00468">
    <property type="entry name" value="Ribosomal_L34"/>
    <property type="match status" value="1"/>
</dbReference>
<sequence length="138" mass="15037">MSPQDWPASRPFAPPQQLLPASSAAGTGAALPTSWQCWQLLGALQPQLAHCLPLYDKSLQAGSWQTASQLQGDPQPLAEESGAGGDIADELLCATKRTYQPSNIIRKRRHGFLSRIRSKHGRDVIARRRAKGRTKLTA</sequence>
<dbReference type="HAMAP" id="MF_00391">
    <property type="entry name" value="Ribosomal_bL34"/>
    <property type="match status" value="1"/>
</dbReference>
<dbReference type="InterPro" id="IPR020939">
    <property type="entry name" value="Ribosomal_bL34_CS"/>
</dbReference>
<gene>
    <name evidence="6" type="ORF">WJX72_009247</name>
</gene>
<evidence type="ECO:0000256" key="4">
    <source>
        <dbReference type="ARBA" id="ARBA00035274"/>
    </source>
</evidence>
<evidence type="ECO:0000256" key="1">
    <source>
        <dbReference type="ARBA" id="ARBA00010111"/>
    </source>
</evidence>
<organism evidence="6 7">
    <name type="scientific">[Myrmecia] bisecta</name>
    <dbReference type="NCBI Taxonomy" id="41462"/>
    <lineage>
        <taxon>Eukaryota</taxon>
        <taxon>Viridiplantae</taxon>
        <taxon>Chlorophyta</taxon>
        <taxon>core chlorophytes</taxon>
        <taxon>Trebouxiophyceae</taxon>
        <taxon>Trebouxiales</taxon>
        <taxon>Trebouxiaceae</taxon>
        <taxon>Myrmecia</taxon>
    </lineage>
</organism>
<evidence type="ECO:0000256" key="5">
    <source>
        <dbReference type="SAM" id="MobiDB-lite"/>
    </source>
</evidence>
<dbReference type="GO" id="GO:0006412">
    <property type="term" value="P:translation"/>
    <property type="evidence" value="ECO:0007669"/>
    <property type="project" value="InterPro"/>
</dbReference>
<protein>
    <recommendedName>
        <fullName evidence="4">Large ribosomal subunit protein bL34m</fullName>
    </recommendedName>
</protein>